<accession>A0A915DID3</accession>
<evidence type="ECO:0000313" key="3">
    <source>
        <dbReference type="WBParaSite" id="jg19783"/>
    </source>
</evidence>
<proteinExistence type="predicted"/>
<organism evidence="2 3">
    <name type="scientific">Ditylenchus dipsaci</name>
    <dbReference type="NCBI Taxonomy" id="166011"/>
    <lineage>
        <taxon>Eukaryota</taxon>
        <taxon>Metazoa</taxon>
        <taxon>Ecdysozoa</taxon>
        <taxon>Nematoda</taxon>
        <taxon>Chromadorea</taxon>
        <taxon>Rhabditida</taxon>
        <taxon>Tylenchina</taxon>
        <taxon>Tylenchomorpha</taxon>
        <taxon>Sphaerularioidea</taxon>
        <taxon>Anguinidae</taxon>
        <taxon>Anguininae</taxon>
        <taxon>Ditylenchus</taxon>
    </lineage>
</organism>
<name>A0A915DID3_9BILA</name>
<keyword evidence="2" id="KW-1185">Reference proteome</keyword>
<reference evidence="3" key="1">
    <citation type="submission" date="2022-11" db="UniProtKB">
        <authorList>
            <consortium name="WormBaseParasite"/>
        </authorList>
    </citation>
    <scope>IDENTIFICATION</scope>
</reference>
<evidence type="ECO:0000256" key="1">
    <source>
        <dbReference type="SAM" id="MobiDB-lite"/>
    </source>
</evidence>
<protein>
    <submittedName>
        <fullName evidence="3">Uncharacterized protein</fullName>
    </submittedName>
</protein>
<dbReference type="Proteomes" id="UP000887574">
    <property type="component" value="Unplaced"/>
</dbReference>
<feature type="region of interest" description="Disordered" evidence="1">
    <location>
        <begin position="22"/>
        <end position="70"/>
    </location>
</feature>
<evidence type="ECO:0000313" key="2">
    <source>
        <dbReference type="Proteomes" id="UP000887574"/>
    </source>
</evidence>
<dbReference type="AlphaFoldDB" id="A0A915DID3"/>
<sequence>MDLYRRASYLEEYAAKRVLQMKDDEASGSATCGKEESVKGLEELSNGRLDEETEKVNSVPDPKKTTISNDLNGEEVDVSIDTRQNVKRSIPRRKAGMDLPNDMKLKKRPTNGELIIVTTTYV</sequence>
<feature type="compositionally biased region" description="Basic and acidic residues" evidence="1">
    <location>
        <begin position="33"/>
        <end position="42"/>
    </location>
</feature>
<dbReference type="WBParaSite" id="jg19783">
    <property type="protein sequence ID" value="jg19783"/>
    <property type="gene ID" value="jg19783"/>
</dbReference>